<dbReference type="PROSITE" id="PS51898">
    <property type="entry name" value="TYR_RECOMBINASE"/>
    <property type="match status" value="1"/>
</dbReference>
<evidence type="ECO:0000256" key="1">
    <source>
        <dbReference type="ARBA" id="ARBA00023172"/>
    </source>
</evidence>
<organism evidence="3 4">
    <name type="scientific">Halobacillus naozhouensis</name>
    <dbReference type="NCBI Taxonomy" id="554880"/>
    <lineage>
        <taxon>Bacteria</taxon>
        <taxon>Bacillati</taxon>
        <taxon>Bacillota</taxon>
        <taxon>Bacilli</taxon>
        <taxon>Bacillales</taxon>
        <taxon>Bacillaceae</taxon>
        <taxon>Halobacillus</taxon>
    </lineage>
</organism>
<reference evidence="3 4" key="1">
    <citation type="submission" date="2023-04" db="EMBL/GenBank/DDBJ databases">
        <title>Genome sequence of Halobacillus naozhouensis KACC 21980.</title>
        <authorList>
            <person name="Kim S."/>
            <person name="Heo J."/>
            <person name="Kwon S.-W."/>
        </authorList>
    </citation>
    <scope>NUCLEOTIDE SEQUENCE [LARGE SCALE GENOMIC DNA]</scope>
    <source>
        <strain evidence="3 4">KCTC 13234</strain>
    </source>
</reference>
<dbReference type="InterPro" id="IPR011010">
    <property type="entry name" value="DNA_brk_join_enz"/>
</dbReference>
<dbReference type="Pfam" id="PF00589">
    <property type="entry name" value="Phage_integrase"/>
    <property type="match status" value="1"/>
</dbReference>
<evidence type="ECO:0000313" key="3">
    <source>
        <dbReference type="EMBL" id="WFT74511.1"/>
    </source>
</evidence>
<keyword evidence="1" id="KW-0233">DNA recombination</keyword>
<dbReference type="InterPro" id="IPR013762">
    <property type="entry name" value="Integrase-like_cat_sf"/>
</dbReference>
<evidence type="ECO:0000259" key="2">
    <source>
        <dbReference type="PROSITE" id="PS51898"/>
    </source>
</evidence>
<keyword evidence="4" id="KW-1185">Reference proteome</keyword>
<accession>A0ABY8J0U1</accession>
<gene>
    <name evidence="3" type="ORF">P9989_19505</name>
</gene>
<evidence type="ECO:0000313" key="4">
    <source>
        <dbReference type="Proteomes" id="UP001221597"/>
    </source>
</evidence>
<dbReference type="EMBL" id="CP121671">
    <property type="protein sequence ID" value="WFT74511.1"/>
    <property type="molecule type" value="Genomic_DNA"/>
</dbReference>
<sequence>MNFPAYTTTELEDWVSNWYKERKFLCPVDLNIKKIAMEYEIFIYYKPLKTVYTRFGRYKEIVINSSLDYVDQREEFFTNFVTPLGMLANNDARNLRELQERDAKHYTFLLVVEAGYDGKGKRKKRTKTIRPFWPQTATSRWIKIKKKYNIKNIRLHDLRHTMVTLLMEEGESLKAIQERAGHCSSRITSYIYGHLTKKAKRSTAEKFEKYDPSNSVNRYEISLKF</sequence>
<dbReference type="Gene3D" id="1.10.443.10">
    <property type="entry name" value="Intergrase catalytic core"/>
    <property type="match status" value="1"/>
</dbReference>
<dbReference type="RefSeq" id="WP_283076507.1">
    <property type="nucleotide sequence ID" value="NZ_CP121671.1"/>
</dbReference>
<feature type="domain" description="Tyr recombinase" evidence="2">
    <location>
        <begin position="62"/>
        <end position="205"/>
    </location>
</feature>
<proteinExistence type="predicted"/>
<dbReference type="Proteomes" id="UP001221597">
    <property type="component" value="Chromosome"/>
</dbReference>
<dbReference type="SUPFAM" id="SSF56349">
    <property type="entry name" value="DNA breaking-rejoining enzymes"/>
    <property type="match status" value="1"/>
</dbReference>
<dbReference type="InterPro" id="IPR002104">
    <property type="entry name" value="Integrase_catalytic"/>
</dbReference>
<protein>
    <submittedName>
        <fullName evidence="3">Tyrosine-type recombinase/integrase</fullName>
    </submittedName>
</protein>
<name>A0ABY8J0U1_9BACI</name>